<comment type="caution">
    <text evidence="1">The sequence shown here is derived from an EMBL/GenBank/DDBJ whole genome shotgun (WGS) entry which is preliminary data.</text>
</comment>
<dbReference type="OrthoDB" id="1299946at2759"/>
<dbReference type="Gramene" id="OIS97553">
    <property type="protein sequence ID" value="OIS97553"/>
    <property type="gene ID" value="A4A49_07323"/>
</dbReference>
<dbReference type="KEGG" id="nau:109233831"/>
<dbReference type="SUPFAM" id="SSF53098">
    <property type="entry name" value="Ribonuclease H-like"/>
    <property type="match status" value="1"/>
</dbReference>
<reference evidence="1" key="1">
    <citation type="submission" date="2016-11" db="EMBL/GenBank/DDBJ databases">
        <title>The genome of Nicotiana attenuata.</title>
        <authorList>
            <person name="Xu S."/>
            <person name="Brockmoeller T."/>
            <person name="Gaquerel E."/>
            <person name="Navarro A."/>
            <person name="Kuhl H."/>
            <person name="Gase K."/>
            <person name="Ling Z."/>
            <person name="Zhou W."/>
            <person name="Kreitzer C."/>
            <person name="Stanke M."/>
            <person name="Tang H."/>
            <person name="Lyons E."/>
            <person name="Pandey P."/>
            <person name="Pandey S.P."/>
            <person name="Timmermann B."/>
            <person name="Baldwin I.T."/>
        </authorList>
    </citation>
    <scope>NUCLEOTIDE SEQUENCE [LARGE SCALE GENOMIC DNA]</scope>
    <source>
        <strain evidence="1">UT</strain>
    </source>
</reference>
<dbReference type="SMR" id="A0A1J6HYY2"/>
<dbReference type="EMBL" id="MJEQ01037192">
    <property type="protein sequence ID" value="OIS97553.1"/>
    <property type="molecule type" value="Genomic_DNA"/>
</dbReference>
<evidence type="ECO:0000313" key="2">
    <source>
        <dbReference type="Proteomes" id="UP000187609"/>
    </source>
</evidence>
<name>A0A1J6HYY2_NICAT</name>
<dbReference type="OMA" id="RCLIIQY"/>
<proteinExistence type="predicted"/>
<dbReference type="InterPro" id="IPR012337">
    <property type="entry name" value="RNaseH-like_sf"/>
</dbReference>
<organism evidence="1 2">
    <name type="scientific">Nicotiana attenuata</name>
    <name type="common">Coyote tobacco</name>
    <dbReference type="NCBI Taxonomy" id="49451"/>
    <lineage>
        <taxon>Eukaryota</taxon>
        <taxon>Viridiplantae</taxon>
        <taxon>Streptophyta</taxon>
        <taxon>Embryophyta</taxon>
        <taxon>Tracheophyta</taxon>
        <taxon>Spermatophyta</taxon>
        <taxon>Magnoliopsida</taxon>
        <taxon>eudicotyledons</taxon>
        <taxon>Gunneridae</taxon>
        <taxon>Pentapetalae</taxon>
        <taxon>asterids</taxon>
        <taxon>lamiids</taxon>
        <taxon>Solanales</taxon>
        <taxon>Solanaceae</taxon>
        <taxon>Nicotianoideae</taxon>
        <taxon>Nicotianeae</taxon>
        <taxon>Nicotiana</taxon>
    </lineage>
</organism>
<dbReference type="AlphaFoldDB" id="A0A1J6HYY2"/>
<accession>A0A1J6HYY2</accession>
<sequence length="196" mass="21955">MISVSLLSKMSIYDVNIGGDTVITRVADRIAIVNLGISELKAELNSSDSIVGIDSINDLANNNTKFGGDLLLLYVKKRCLIIQYSRLLSLEKVRGIPDSLLQFLQDPNIAFVGPRNINTKWLFNSINPGGFNWKFEFRTVVDIGYLAAKVLKKPKLLTSTLEEVEVEAGVDIKKPITSNGAMRENWTFLKFCRMRK</sequence>
<dbReference type="STRING" id="49451.A0A1J6HYY2"/>
<dbReference type="Gene3D" id="3.30.420.10">
    <property type="entry name" value="Ribonuclease H-like superfamily/Ribonuclease H"/>
    <property type="match status" value="1"/>
</dbReference>
<gene>
    <name evidence="1" type="ORF">A4A49_07323</name>
</gene>
<evidence type="ECO:0000313" key="1">
    <source>
        <dbReference type="EMBL" id="OIS97553.1"/>
    </source>
</evidence>
<dbReference type="GO" id="GO:0003676">
    <property type="term" value="F:nucleic acid binding"/>
    <property type="evidence" value="ECO:0007669"/>
    <property type="project" value="InterPro"/>
</dbReference>
<protein>
    <submittedName>
        <fullName evidence="1">Uncharacterized protein</fullName>
    </submittedName>
</protein>
<keyword evidence="2" id="KW-1185">Reference proteome</keyword>
<dbReference type="InterPro" id="IPR036397">
    <property type="entry name" value="RNaseH_sf"/>
</dbReference>
<dbReference type="Proteomes" id="UP000187609">
    <property type="component" value="Unassembled WGS sequence"/>
</dbReference>